<accession>A0A146KGF7</accession>
<protein>
    <submittedName>
        <fullName evidence="2">Uncharacterized protein</fullName>
    </submittedName>
</protein>
<feature type="non-terminal residue" evidence="2">
    <location>
        <position position="1"/>
    </location>
</feature>
<feature type="region of interest" description="Disordered" evidence="1">
    <location>
        <begin position="419"/>
        <end position="449"/>
    </location>
</feature>
<proteinExistence type="predicted"/>
<dbReference type="AlphaFoldDB" id="A0A146KGF7"/>
<feature type="compositionally biased region" description="Basic and acidic residues" evidence="1">
    <location>
        <begin position="433"/>
        <end position="448"/>
    </location>
</feature>
<organism evidence="2">
    <name type="scientific">Trepomonas sp. PC1</name>
    <dbReference type="NCBI Taxonomy" id="1076344"/>
    <lineage>
        <taxon>Eukaryota</taxon>
        <taxon>Metamonada</taxon>
        <taxon>Diplomonadida</taxon>
        <taxon>Hexamitidae</taxon>
        <taxon>Hexamitinae</taxon>
        <taxon>Trepomonas</taxon>
    </lineage>
</organism>
<sequence length="517" mass="60167">ATPKDMKSWFEAFKIDNFDYIESNKNENANILDERVYKIDKMIHQSEQQTNQFTEVTQMRVKAQKYPYDLTLTGFAGIMYSIVYNNLKSFQKILELEFECVTKVDIYIPLQFDSVFQSPVFNNTQIQAELDLHKISKFCFIPSNSTIVDVCIYLERFQMLQIIFDSLQKKPVTFQDKILQHVNSNFQTNLMLLIKQKDGYKVFEPNAKLLIETQFEYENMLGDNCTFLAASTGAFQFFRYFMSLAHEKKYRELIAIQMDQTQFGRNIMDQFKKNRDQIFYQKCSQLYQSFLKNVFPAPPKWIKPDDCYVQLEQMDQITIDPIIIQPQKFSKSIFEEYNQQNQNKINQIASHLGTKGQDRDSTSELLVVVPQNNAKFKDVMKELSEALDVPAEIEQKKKSVEYSEISLEYPQDSTKILVQPMKKSSKHSSNHTSSRDHKQSHSKEHKISEFGQMIPGVSAIYYDLDTQQDIPHTSQEKSGTQKTSEKNASSSLSRDVIRLKTAVEITQANIDLATPRK</sequence>
<feature type="compositionally biased region" description="Polar residues" evidence="1">
    <location>
        <begin position="471"/>
        <end position="493"/>
    </location>
</feature>
<gene>
    <name evidence="2" type="ORF">TPC1_12752</name>
</gene>
<evidence type="ECO:0000256" key="1">
    <source>
        <dbReference type="SAM" id="MobiDB-lite"/>
    </source>
</evidence>
<feature type="region of interest" description="Disordered" evidence="1">
    <location>
        <begin position="471"/>
        <end position="495"/>
    </location>
</feature>
<dbReference type="EMBL" id="GDID01002050">
    <property type="protein sequence ID" value="JAP94556.1"/>
    <property type="molecule type" value="Transcribed_RNA"/>
</dbReference>
<evidence type="ECO:0000313" key="2">
    <source>
        <dbReference type="EMBL" id="JAP94556.1"/>
    </source>
</evidence>
<name>A0A146KGF7_9EUKA</name>
<reference evidence="2" key="1">
    <citation type="submission" date="2015-07" db="EMBL/GenBank/DDBJ databases">
        <title>Adaptation to a free-living lifestyle via gene acquisitions in the diplomonad Trepomonas sp. PC1.</title>
        <authorList>
            <person name="Xu F."/>
            <person name="Jerlstrom-Hultqvist J."/>
            <person name="Kolisko M."/>
            <person name="Simpson A.G.B."/>
            <person name="Roger A.J."/>
            <person name="Svard S.G."/>
            <person name="Andersson J.O."/>
        </authorList>
    </citation>
    <scope>NUCLEOTIDE SEQUENCE</scope>
    <source>
        <strain evidence="2">PC1</strain>
    </source>
</reference>